<feature type="transmembrane region" description="Helical" evidence="1">
    <location>
        <begin position="143"/>
        <end position="164"/>
    </location>
</feature>
<keyword evidence="1" id="KW-0812">Transmembrane</keyword>
<accession>A0A0J1D4W8</accession>
<dbReference type="PATRIC" id="fig|1409923.3.peg.1795"/>
<comment type="caution">
    <text evidence="2">The sequence shown here is derived from an EMBL/GenBank/DDBJ whole genome shotgun (WGS) entry which is preliminary data.</text>
</comment>
<feature type="transmembrane region" description="Helical" evidence="1">
    <location>
        <begin position="176"/>
        <end position="191"/>
    </location>
</feature>
<name>A0A0J1D4W8_ACIBA</name>
<evidence type="ECO:0000313" key="3">
    <source>
        <dbReference type="Proteomes" id="UP000036122"/>
    </source>
</evidence>
<evidence type="ECO:0000313" key="2">
    <source>
        <dbReference type="EMBL" id="KLT86863.1"/>
    </source>
</evidence>
<sequence length="192" mass="22247">MFNNLLGSTDTAAVLGFIAFLILILMGTKNKNTGIIHSIFNIYQYFNSRKIEYLKNQLASPLIGEEDKKIYLNQLIVAIYQKELNLNENNLQKLRCIKRKIDSDFASKLYKNCSELLELDDAQYQFKPIEPIDPKRAKQLEKIGVCLFFASGLFAYIFLLYMLYIVDVPLHNLKDILVWAGINYFLMFAIIL</sequence>
<dbReference type="RefSeq" id="WP_000482939.1">
    <property type="nucleotide sequence ID" value="NZ_JPHZ01000024.1"/>
</dbReference>
<organism evidence="2 3">
    <name type="scientific">Acinetobacter baumannii MRSN 3527</name>
    <dbReference type="NCBI Taxonomy" id="1409923"/>
    <lineage>
        <taxon>Bacteria</taxon>
        <taxon>Pseudomonadati</taxon>
        <taxon>Pseudomonadota</taxon>
        <taxon>Gammaproteobacteria</taxon>
        <taxon>Moraxellales</taxon>
        <taxon>Moraxellaceae</taxon>
        <taxon>Acinetobacter</taxon>
        <taxon>Acinetobacter calcoaceticus/baumannii complex</taxon>
    </lineage>
</organism>
<protein>
    <submittedName>
        <fullName evidence="2">Uncharacterized protein</fullName>
    </submittedName>
</protein>
<feature type="transmembrane region" description="Helical" evidence="1">
    <location>
        <begin position="12"/>
        <end position="28"/>
    </location>
</feature>
<gene>
    <name evidence="2" type="ORF">T630_1444</name>
</gene>
<proteinExistence type="predicted"/>
<keyword evidence="1" id="KW-0472">Membrane</keyword>
<dbReference type="AlphaFoldDB" id="A0A0J1D4W8"/>
<reference evidence="2 3" key="1">
    <citation type="submission" date="2014-07" db="EMBL/GenBank/DDBJ databases">
        <authorList>
            <person name="Harkins D.M."/>
            <person name="Lesho E."/>
            <person name="Waterman P.E."/>
            <person name="Chan A."/>
            <person name="Fouts D.E."/>
        </authorList>
    </citation>
    <scope>NUCLEOTIDE SEQUENCE [LARGE SCALE GENOMIC DNA]</scope>
    <source>
        <strain evidence="2 3">MRSN 3527</strain>
    </source>
</reference>
<keyword evidence="1" id="KW-1133">Transmembrane helix</keyword>
<dbReference type="Proteomes" id="UP000036122">
    <property type="component" value="Unassembled WGS sequence"/>
</dbReference>
<evidence type="ECO:0000256" key="1">
    <source>
        <dbReference type="SAM" id="Phobius"/>
    </source>
</evidence>
<dbReference type="EMBL" id="JPHZ01000024">
    <property type="protein sequence ID" value="KLT86863.1"/>
    <property type="molecule type" value="Genomic_DNA"/>
</dbReference>